<name>A0A1V6RYQ8_9EURO</name>
<dbReference type="InterPro" id="IPR011333">
    <property type="entry name" value="SKP1/BTB/POZ_sf"/>
</dbReference>
<comment type="caution">
    <text evidence="2">The sequence shown here is derived from an EMBL/GenBank/DDBJ whole genome shotgun (WGS) entry which is preliminary data.</text>
</comment>
<accession>A0A1V6RYQ8</accession>
<evidence type="ECO:0008006" key="4">
    <source>
        <dbReference type="Google" id="ProtNLM"/>
    </source>
</evidence>
<evidence type="ECO:0000256" key="1">
    <source>
        <dbReference type="SAM" id="MobiDB-lite"/>
    </source>
</evidence>
<keyword evidence="3" id="KW-1185">Reference proteome</keyword>
<gene>
    <name evidence="2" type="ORF">PENVUL_c016G00662</name>
</gene>
<dbReference type="AlphaFoldDB" id="A0A1V6RYQ8"/>
<evidence type="ECO:0000313" key="3">
    <source>
        <dbReference type="Proteomes" id="UP000191518"/>
    </source>
</evidence>
<sequence>MNHPIHIIDPDGEVIIVLQNANSPFAHTAEHMIPEKLSHGLKQAAPGDAVPKGTVPEGTVPEGTVPEGTIPEDAAFEHTAVENQMSEPMDRREFLIQVSAKHMMFASSVFKKTLTGSWKESELYLKKGSVEVTADGWDSEALLIILRAIHCQYNQIPKKVTLEMLAKISVIADYYDCKDVLYIMTDIWIGSLDEKVTTCSRDLMLWLWVSWFFKRPTRFKEVTSTVMSLADGLIDVRGLPFPDRVIGSMDKSRQEAIENVILLLYETREAFLSGNRGCEFECKSIMYGALTMQIRSRPLLSPRPAPPFLGISHENLIQAVSSFRSPYWYKPSFTSSKRGQAYGHEFGQAYDHEFGQAYDHEFGQAYDHEFGQAYDHEFGQAYGHELGQAYAHECSDSKFAPLFASLNCSIEGLELEKFSNS</sequence>
<dbReference type="STRING" id="29845.A0A1V6RYQ8"/>
<dbReference type="Gene3D" id="3.30.710.10">
    <property type="entry name" value="Potassium Channel Kv1.1, Chain A"/>
    <property type="match status" value="1"/>
</dbReference>
<organism evidence="2 3">
    <name type="scientific">Penicillium vulpinum</name>
    <dbReference type="NCBI Taxonomy" id="29845"/>
    <lineage>
        <taxon>Eukaryota</taxon>
        <taxon>Fungi</taxon>
        <taxon>Dikarya</taxon>
        <taxon>Ascomycota</taxon>
        <taxon>Pezizomycotina</taxon>
        <taxon>Eurotiomycetes</taxon>
        <taxon>Eurotiomycetidae</taxon>
        <taxon>Eurotiales</taxon>
        <taxon>Aspergillaceae</taxon>
        <taxon>Penicillium</taxon>
    </lineage>
</organism>
<feature type="region of interest" description="Disordered" evidence="1">
    <location>
        <begin position="43"/>
        <end position="64"/>
    </location>
</feature>
<dbReference type="EMBL" id="MDYP01000016">
    <property type="protein sequence ID" value="OQE06917.1"/>
    <property type="molecule type" value="Genomic_DNA"/>
</dbReference>
<reference evidence="3" key="1">
    <citation type="journal article" date="2017" name="Nat. Microbiol.">
        <title>Global analysis of biosynthetic gene clusters reveals vast potential of secondary metabolite production in Penicillium species.</title>
        <authorList>
            <person name="Nielsen J.C."/>
            <person name="Grijseels S."/>
            <person name="Prigent S."/>
            <person name="Ji B."/>
            <person name="Dainat J."/>
            <person name="Nielsen K.F."/>
            <person name="Frisvad J.C."/>
            <person name="Workman M."/>
            <person name="Nielsen J."/>
        </authorList>
    </citation>
    <scope>NUCLEOTIDE SEQUENCE [LARGE SCALE GENOMIC DNA]</scope>
    <source>
        <strain evidence="3">IBT 29486</strain>
    </source>
</reference>
<protein>
    <recommendedName>
        <fullName evidence="4">BTB domain-containing protein</fullName>
    </recommendedName>
</protein>
<dbReference type="Proteomes" id="UP000191518">
    <property type="component" value="Unassembled WGS sequence"/>
</dbReference>
<evidence type="ECO:0000313" key="2">
    <source>
        <dbReference type="EMBL" id="OQE06917.1"/>
    </source>
</evidence>
<proteinExistence type="predicted"/>